<evidence type="ECO:0000256" key="1">
    <source>
        <dbReference type="ARBA" id="ARBA00022475"/>
    </source>
</evidence>
<evidence type="ECO:0000256" key="8">
    <source>
        <dbReference type="ARBA" id="ARBA00023209"/>
    </source>
</evidence>
<keyword evidence="1 10" id="KW-1003">Cell membrane</keyword>
<evidence type="ECO:0000256" key="7">
    <source>
        <dbReference type="ARBA" id="ARBA00023136"/>
    </source>
</evidence>
<keyword evidence="6 10" id="KW-0443">Lipid metabolism</keyword>
<dbReference type="SMART" id="SM01207">
    <property type="entry name" value="G3P_acyltransf"/>
    <property type="match status" value="1"/>
</dbReference>
<dbReference type="Pfam" id="PF02660">
    <property type="entry name" value="G3P_acyltransf"/>
    <property type="match status" value="1"/>
</dbReference>
<keyword evidence="8 10" id="KW-0594">Phospholipid biosynthesis</keyword>
<feature type="transmembrane region" description="Helical" evidence="10">
    <location>
        <begin position="148"/>
        <end position="168"/>
    </location>
</feature>
<accession>A0A4R7S6Y3</accession>
<proteinExistence type="inferred from homology"/>
<evidence type="ECO:0000256" key="3">
    <source>
        <dbReference type="ARBA" id="ARBA00022679"/>
    </source>
</evidence>
<keyword evidence="5 10" id="KW-1133">Transmembrane helix</keyword>
<sequence length="212" mass="22350">MNPAVAILISAIVGYISGAMPFGYWAGKLKGMDIRQHGSGNIGATNVIRVLGKGIGIPVFILDALKGWLPAWLAGYFLAKNGAAQEIVSAGAVVAGLAAVLGHMFTFWLGFKGGKGVATTAGVLLGIAPLAMLGGLVVWLVFFFMTRYVSLASMMAGVGVVATMVALMLRDQRWDFVMLGFGVLIMLLVILRHRANIGRIFAGTEPKAGRKK</sequence>
<comment type="subcellular location">
    <subcellularLocation>
        <location evidence="10">Cell membrane</location>
        <topology evidence="10">Multi-pass membrane protein</topology>
    </subcellularLocation>
</comment>
<dbReference type="PANTHER" id="PTHR30309">
    <property type="entry name" value="INNER MEMBRANE PROTEIN YGIH"/>
    <property type="match status" value="1"/>
</dbReference>
<protein>
    <recommendedName>
        <fullName evidence="10">Glycerol-3-phosphate acyltransferase</fullName>
    </recommendedName>
    <alternativeName>
        <fullName evidence="10">Acyl-PO4 G3P acyltransferase</fullName>
    </alternativeName>
    <alternativeName>
        <fullName evidence="10">Acyl-phosphate--glycerol-3-phosphate acyltransferase</fullName>
    </alternativeName>
    <alternativeName>
        <fullName evidence="10">G3P acyltransferase</fullName>
        <shortName evidence="10">GPAT</shortName>
        <ecNumber evidence="10">2.3.1.275</ecNumber>
    </alternativeName>
    <alternativeName>
        <fullName evidence="10">Lysophosphatidic acid synthase</fullName>
        <shortName evidence="10">LPA synthase</shortName>
    </alternativeName>
</protein>
<feature type="transmembrane region" description="Helical" evidence="10">
    <location>
        <begin position="174"/>
        <end position="191"/>
    </location>
</feature>
<feature type="transmembrane region" description="Helical" evidence="10">
    <location>
        <begin position="117"/>
        <end position="141"/>
    </location>
</feature>
<keyword evidence="3 10" id="KW-0808">Transferase</keyword>
<comment type="pathway">
    <text evidence="10">Lipid metabolism; phospholipid metabolism.</text>
</comment>
<name>A0A4R7S6Y3_9BACT</name>
<dbReference type="UniPathway" id="UPA00085"/>
<dbReference type="NCBIfam" id="TIGR00023">
    <property type="entry name" value="glycerol-3-phosphate 1-O-acyltransferase PlsY"/>
    <property type="match status" value="1"/>
</dbReference>
<comment type="caution">
    <text evidence="11">The sequence shown here is derived from an EMBL/GenBank/DDBJ whole genome shotgun (WGS) entry which is preliminary data.</text>
</comment>
<keyword evidence="11" id="KW-0012">Acyltransferase</keyword>
<dbReference type="PANTHER" id="PTHR30309:SF0">
    <property type="entry name" value="GLYCEROL-3-PHOSPHATE ACYLTRANSFERASE-RELATED"/>
    <property type="match status" value="1"/>
</dbReference>
<keyword evidence="2 10" id="KW-0444">Lipid biosynthesis</keyword>
<dbReference type="InterPro" id="IPR003811">
    <property type="entry name" value="G3P_acylTferase_PlsY"/>
</dbReference>
<evidence type="ECO:0000313" key="12">
    <source>
        <dbReference type="Proteomes" id="UP000295662"/>
    </source>
</evidence>
<comment type="function">
    <text evidence="10">Catalyzes the transfer of an acyl group from acyl-phosphate (acyl-PO(4)) to glycerol-3-phosphate (G3P) to form lysophosphatidic acid (LPA). This enzyme utilizes acyl-phosphate as fatty acyl donor, but not acyl-CoA or acyl-ACP.</text>
</comment>
<keyword evidence="9 10" id="KW-1208">Phospholipid metabolism</keyword>
<dbReference type="Proteomes" id="UP000295662">
    <property type="component" value="Unassembled WGS sequence"/>
</dbReference>
<dbReference type="GO" id="GO:0005886">
    <property type="term" value="C:plasma membrane"/>
    <property type="evidence" value="ECO:0007669"/>
    <property type="project" value="UniProtKB-SubCell"/>
</dbReference>
<evidence type="ECO:0000256" key="6">
    <source>
        <dbReference type="ARBA" id="ARBA00023098"/>
    </source>
</evidence>
<dbReference type="HAMAP" id="MF_01043">
    <property type="entry name" value="PlsY"/>
    <property type="match status" value="1"/>
</dbReference>
<evidence type="ECO:0000256" key="5">
    <source>
        <dbReference type="ARBA" id="ARBA00022989"/>
    </source>
</evidence>
<dbReference type="EMBL" id="SOCA01000002">
    <property type="protein sequence ID" value="TDU72967.1"/>
    <property type="molecule type" value="Genomic_DNA"/>
</dbReference>
<dbReference type="GO" id="GO:0043772">
    <property type="term" value="F:acyl-phosphate glycerol-3-phosphate acyltransferase activity"/>
    <property type="evidence" value="ECO:0007669"/>
    <property type="project" value="UniProtKB-UniRule"/>
</dbReference>
<dbReference type="EC" id="2.3.1.275" evidence="10"/>
<gene>
    <name evidence="10" type="primary">plsY</name>
    <name evidence="11" type="ORF">EI77_01433</name>
</gene>
<keyword evidence="7 10" id="KW-0472">Membrane</keyword>
<keyword evidence="4 10" id="KW-0812">Transmembrane</keyword>
<reference evidence="11 12" key="1">
    <citation type="submission" date="2019-03" db="EMBL/GenBank/DDBJ databases">
        <title>Genomic Encyclopedia of Archaeal and Bacterial Type Strains, Phase II (KMG-II): from individual species to whole genera.</title>
        <authorList>
            <person name="Goeker M."/>
        </authorList>
    </citation>
    <scope>NUCLEOTIDE SEQUENCE [LARGE SCALE GENOMIC DNA]</scope>
    <source>
        <strain evidence="11 12">ATCC 25309</strain>
    </source>
</reference>
<organism evidence="11 12">
    <name type="scientific">Prosthecobacter fusiformis</name>
    <dbReference type="NCBI Taxonomy" id="48464"/>
    <lineage>
        <taxon>Bacteria</taxon>
        <taxon>Pseudomonadati</taxon>
        <taxon>Verrucomicrobiota</taxon>
        <taxon>Verrucomicrobiia</taxon>
        <taxon>Verrucomicrobiales</taxon>
        <taxon>Verrucomicrobiaceae</taxon>
        <taxon>Prosthecobacter</taxon>
    </lineage>
</organism>
<evidence type="ECO:0000256" key="2">
    <source>
        <dbReference type="ARBA" id="ARBA00022516"/>
    </source>
</evidence>
<evidence type="ECO:0000256" key="9">
    <source>
        <dbReference type="ARBA" id="ARBA00023264"/>
    </source>
</evidence>
<evidence type="ECO:0000256" key="4">
    <source>
        <dbReference type="ARBA" id="ARBA00022692"/>
    </source>
</evidence>
<dbReference type="GO" id="GO:0008654">
    <property type="term" value="P:phospholipid biosynthetic process"/>
    <property type="evidence" value="ECO:0007669"/>
    <property type="project" value="UniProtKB-UniRule"/>
</dbReference>
<evidence type="ECO:0000256" key="10">
    <source>
        <dbReference type="HAMAP-Rule" id="MF_01043"/>
    </source>
</evidence>
<evidence type="ECO:0000313" key="11">
    <source>
        <dbReference type="EMBL" id="TDU72967.1"/>
    </source>
</evidence>
<dbReference type="AlphaFoldDB" id="A0A4R7S6Y3"/>
<dbReference type="OrthoDB" id="9777124at2"/>
<keyword evidence="12" id="KW-1185">Reference proteome</keyword>
<comment type="similarity">
    <text evidence="10">Belongs to the PlsY family.</text>
</comment>
<feature type="transmembrane region" description="Helical" evidence="10">
    <location>
        <begin position="6"/>
        <end position="26"/>
    </location>
</feature>
<feature type="transmembrane region" description="Helical" evidence="10">
    <location>
        <begin position="87"/>
        <end position="111"/>
    </location>
</feature>
<comment type="subunit">
    <text evidence="10">Probably interacts with PlsX.</text>
</comment>
<comment type="catalytic activity">
    <reaction evidence="10">
        <text>an acyl phosphate + sn-glycerol 3-phosphate = a 1-acyl-sn-glycero-3-phosphate + phosphate</text>
        <dbReference type="Rhea" id="RHEA:34075"/>
        <dbReference type="ChEBI" id="CHEBI:43474"/>
        <dbReference type="ChEBI" id="CHEBI:57597"/>
        <dbReference type="ChEBI" id="CHEBI:57970"/>
        <dbReference type="ChEBI" id="CHEBI:59918"/>
        <dbReference type="EC" id="2.3.1.275"/>
    </reaction>
</comment>